<dbReference type="InterPro" id="IPR015424">
    <property type="entry name" value="PyrdxlP-dep_Trfase"/>
</dbReference>
<comment type="similarity">
    <text evidence="5 6">Belongs to the DegT/DnrJ/EryC1 family.</text>
</comment>
<reference evidence="8" key="3">
    <citation type="journal article" date="2011" name="PLoS ONE">
        <title>Genome sequence of a mesophilic hydrogenotrophic methanogen Methanocella paludicola, the first cultivated representative of the order Methanocellales.</title>
        <authorList>
            <person name="Sakai S."/>
            <person name="Takaki Y."/>
            <person name="Shimamura S."/>
            <person name="Sekine M."/>
            <person name="Tajima T."/>
            <person name="Kosugi H."/>
            <person name="Ichikawa N."/>
            <person name="Tasumi E."/>
            <person name="Hiraki A.T."/>
            <person name="Shimizu A."/>
            <person name="Kato Y."/>
            <person name="Nishiko R."/>
            <person name="Mori K."/>
            <person name="Fujita N."/>
            <person name="Imachi H."/>
            <person name="Takai K."/>
        </authorList>
    </citation>
    <scope>NUCLEOTIDE SEQUENCE [LARGE SCALE GENOMIC DNA]</scope>
    <source>
        <strain evidence="8">DSM 17711 / JCM 13418 / NBRC 101707 / SANAE</strain>
    </source>
</reference>
<dbReference type="AlphaFoldDB" id="D1YWL4"/>
<gene>
    <name evidence="7" type="ordered locus">MCP_0764</name>
</gene>
<dbReference type="FunFam" id="3.40.640.10:FF:000090">
    <property type="entry name" value="Pyridoxal phosphate-dependent aminotransferase"/>
    <property type="match status" value="1"/>
</dbReference>
<dbReference type="InterPro" id="IPR015421">
    <property type="entry name" value="PyrdxlP-dep_Trfase_major"/>
</dbReference>
<dbReference type="PANTHER" id="PTHR30244">
    <property type="entry name" value="TRANSAMINASE"/>
    <property type="match status" value="1"/>
</dbReference>
<dbReference type="SUPFAM" id="SSF53383">
    <property type="entry name" value="PLP-dependent transferases"/>
    <property type="match status" value="1"/>
</dbReference>
<keyword evidence="4 6" id="KW-0663">Pyridoxal phosphate</keyword>
<dbReference type="EMBL" id="AP011532">
    <property type="protein sequence ID" value="BAI60836.1"/>
    <property type="molecule type" value="Genomic_DNA"/>
</dbReference>
<dbReference type="Gene3D" id="3.90.1150.10">
    <property type="entry name" value="Aspartate Aminotransferase, domain 1"/>
    <property type="match status" value="1"/>
</dbReference>
<dbReference type="GO" id="GO:0000271">
    <property type="term" value="P:polysaccharide biosynthetic process"/>
    <property type="evidence" value="ECO:0007669"/>
    <property type="project" value="TreeGrafter"/>
</dbReference>
<dbReference type="InParanoid" id="D1YWL4"/>
<dbReference type="GeneID" id="8680802"/>
<evidence type="ECO:0000256" key="5">
    <source>
        <dbReference type="ARBA" id="ARBA00037999"/>
    </source>
</evidence>
<evidence type="ECO:0000313" key="7">
    <source>
        <dbReference type="EMBL" id="BAI60836.1"/>
    </source>
</evidence>
<dbReference type="OrthoDB" id="10355at2157"/>
<dbReference type="RefSeq" id="WP_012899516.1">
    <property type="nucleotide sequence ID" value="NC_013665.1"/>
</dbReference>
<reference evidence="7 8" key="2">
    <citation type="journal article" date="2008" name="Int. J. Syst. Evol. Microbiol.">
        <title>Methanocella paludicola gen. nov., sp. nov., a methane-producing archaeon, the first isolate of the lineage 'Rice Cluster I', and proposal of the new archaeal order Methanocellales ord. nov.</title>
        <authorList>
            <person name="Sakai S."/>
            <person name="Imachi H."/>
            <person name="Hanada S."/>
            <person name="Ohashi A."/>
            <person name="Harada H."/>
            <person name="Kamagata Y."/>
        </authorList>
    </citation>
    <scope>NUCLEOTIDE SEQUENCE [LARGE SCALE GENOMIC DNA]</scope>
    <source>
        <strain evidence="8">DSM 17711 / JCM 13418 / NBRC 101707 / SANAE</strain>
    </source>
</reference>
<accession>D1YWL4</accession>
<dbReference type="Pfam" id="PF01041">
    <property type="entry name" value="DegT_DnrJ_EryC1"/>
    <property type="match status" value="1"/>
</dbReference>
<dbReference type="PIRSF" id="PIRSF000390">
    <property type="entry name" value="PLP_StrS"/>
    <property type="match status" value="1"/>
</dbReference>
<evidence type="ECO:0000256" key="1">
    <source>
        <dbReference type="ARBA" id="ARBA00001933"/>
    </source>
</evidence>
<evidence type="ECO:0000256" key="3">
    <source>
        <dbReference type="ARBA" id="ARBA00022679"/>
    </source>
</evidence>
<dbReference type="InterPro" id="IPR000653">
    <property type="entry name" value="DegT/StrS_aminotransferase"/>
</dbReference>
<sequence length="363" mass="39669">MIPIAKPLIGQEEIDGVVNVMRSGVIAEGPKVKEFEEAFARYIGVEHAIAVNSGTAALLVALQAKGLGPGDEVITTPFTFIATANAILYTGARPVFADIREDTFNIDPEDVKSKITDRTKAIIPVDLYGQTADMKAIMDIASDHCLAVIEDACQAHGASIDGKKAGSFDVGCFSFYPTKNMTTSEGGMVTSADSSFSDRARMVRSHGSRIRYFHEMLGFNLRMTDISAAIGLAQLRKIDAYNDKRVENATRYSEKLAGIRGLVTPTVGRGNKHVFHQYTIRITDAFGIDRDEVIRRLGSAGIGSGIYYPLPIHLQQYYKQLGFNDSHPIAERMAKEVISLPVHPSVTFEDINLITDTIRGLSH</sequence>
<dbReference type="PATRIC" id="fig|304371.9.peg.793"/>
<keyword evidence="8" id="KW-1185">Reference proteome</keyword>
<evidence type="ECO:0000313" key="8">
    <source>
        <dbReference type="Proteomes" id="UP000001882"/>
    </source>
</evidence>
<dbReference type="InterPro" id="IPR015422">
    <property type="entry name" value="PyrdxlP-dep_Trfase_small"/>
</dbReference>
<dbReference type="PANTHER" id="PTHR30244:SF34">
    <property type="entry name" value="DTDP-4-AMINO-4,6-DIDEOXYGALACTOSE TRANSAMINASE"/>
    <property type="match status" value="1"/>
</dbReference>
<keyword evidence="3" id="KW-0808">Transferase</keyword>
<evidence type="ECO:0000256" key="6">
    <source>
        <dbReference type="RuleBase" id="RU004508"/>
    </source>
</evidence>
<protein>
    <submittedName>
        <fullName evidence="7">Aminotransferase</fullName>
    </submittedName>
</protein>
<organism evidence="7 8">
    <name type="scientific">Methanocella paludicola (strain DSM 17711 / JCM 13418 / NBRC 101707 / SANAE)</name>
    <dbReference type="NCBI Taxonomy" id="304371"/>
    <lineage>
        <taxon>Archaea</taxon>
        <taxon>Methanobacteriati</taxon>
        <taxon>Methanobacteriota</taxon>
        <taxon>Stenosarchaea group</taxon>
        <taxon>Methanomicrobia</taxon>
        <taxon>Methanocellales</taxon>
        <taxon>Methanocellaceae</taxon>
        <taxon>Methanocella</taxon>
    </lineage>
</organism>
<dbReference type="STRING" id="304371.MCP_0764"/>
<evidence type="ECO:0000256" key="2">
    <source>
        <dbReference type="ARBA" id="ARBA00022576"/>
    </source>
</evidence>
<proteinExistence type="inferred from homology"/>
<keyword evidence="2 7" id="KW-0032">Aminotransferase</keyword>
<dbReference type="Proteomes" id="UP000001882">
    <property type="component" value="Chromosome"/>
</dbReference>
<dbReference type="GO" id="GO:0008483">
    <property type="term" value="F:transaminase activity"/>
    <property type="evidence" value="ECO:0007669"/>
    <property type="project" value="UniProtKB-KW"/>
</dbReference>
<dbReference type="KEGG" id="mpd:MCP_0764"/>
<reference evidence="7 8" key="1">
    <citation type="journal article" date="2007" name="Appl. Environ. Microbiol.">
        <title>Isolation of key methanogens for global methane emission from rice paddy fields: a novel isolate affiliated with the clone cluster rice cluster I.</title>
        <authorList>
            <person name="Sakai S."/>
            <person name="Imachi H."/>
            <person name="Sekiguchi Y."/>
            <person name="Ohashi A."/>
            <person name="Harada H."/>
            <person name="Kamagata Y."/>
        </authorList>
    </citation>
    <scope>NUCLEOTIDE SEQUENCE [LARGE SCALE GENOMIC DNA]</scope>
    <source>
        <strain evidence="8">DSM 17711 / JCM 13418 / NBRC 101707 / SANAE</strain>
    </source>
</reference>
<evidence type="ECO:0000256" key="4">
    <source>
        <dbReference type="ARBA" id="ARBA00022898"/>
    </source>
</evidence>
<dbReference type="Gene3D" id="3.40.640.10">
    <property type="entry name" value="Type I PLP-dependent aspartate aminotransferase-like (Major domain)"/>
    <property type="match status" value="1"/>
</dbReference>
<dbReference type="CDD" id="cd00616">
    <property type="entry name" value="AHBA_syn"/>
    <property type="match status" value="1"/>
</dbReference>
<comment type="cofactor">
    <cofactor evidence="1">
        <name>pyridoxal 5'-phosphate</name>
        <dbReference type="ChEBI" id="CHEBI:597326"/>
    </cofactor>
</comment>
<dbReference type="GO" id="GO:0030170">
    <property type="term" value="F:pyridoxal phosphate binding"/>
    <property type="evidence" value="ECO:0007669"/>
    <property type="project" value="TreeGrafter"/>
</dbReference>
<name>D1YWL4_METPS</name>
<dbReference type="eggNOG" id="arCOG00118">
    <property type="taxonomic scope" value="Archaea"/>
</dbReference>